<dbReference type="GO" id="GO:0016020">
    <property type="term" value="C:membrane"/>
    <property type="evidence" value="ECO:0007669"/>
    <property type="project" value="InterPro"/>
</dbReference>
<dbReference type="PANTHER" id="PTHR46182:SF2">
    <property type="entry name" value="FI19480P1"/>
    <property type="match status" value="1"/>
</dbReference>
<evidence type="ECO:0000313" key="3">
    <source>
        <dbReference type="EMBL" id="OHU96914.1"/>
    </source>
</evidence>
<dbReference type="InterPro" id="IPR029865">
    <property type="entry name" value="KIAA0319-like"/>
</dbReference>
<feature type="signal peptide" evidence="1">
    <location>
        <begin position="1"/>
        <end position="18"/>
    </location>
</feature>
<dbReference type="OrthoDB" id="9806238at2"/>
<reference evidence="3 4" key="1">
    <citation type="submission" date="2016-10" db="EMBL/GenBank/DDBJ databases">
        <title>Pseudoalteromonas amylolytica sp. nov., isolated from the surface seawater.</title>
        <authorList>
            <person name="Wu Y.-H."/>
            <person name="Cheng H."/>
            <person name="Jin X.-B."/>
            <person name="Wang C.-S."/>
            <person name="Xu X.-W."/>
        </authorList>
    </citation>
    <scope>NUCLEOTIDE SEQUENCE [LARGE SCALE GENOMIC DNA]</scope>
    <source>
        <strain evidence="3 4">JCM 12483</strain>
    </source>
</reference>
<accession>A0A1S1NDV1</accession>
<dbReference type="PANTHER" id="PTHR46182">
    <property type="entry name" value="FI19480P1"/>
    <property type="match status" value="1"/>
</dbReference>
<dbReference type="SUPFAM" id="SSF49299">
    <property type="entry name" value="PKD domain"/>
    <property type="match status" value="2"/>
</dbReference>
<sequence length="432" mass="47041">MRNLTYLSLALLTTLTTACGGSGSKSVEVVESVEQQKPVNTATPAPAPVLKANALVSGTSAIGETIILDGINSQTYDGVTAKWQWLQKPDNSQAQIFNANTLRAQFIVDSAGDYRAQLTLTDLQKKTSSAEVLVSIDEPSTNQLPQASFNLSHPSILINNTLELDGTASTDADGDTLTYLWQISSAPQGAEFSLQNSTLSKASFTAQTAGVYTIALTVNDGQSEHSVSRELQVVENNHTPTLLRLEQTASEAFLHDSVYFTAYAEDLDSDRLYYQWRIVSRPSNSQASIQNEYNKQVYMTFDVIGEYVLEVVVSDGLSQSDAKRAHVNVSTRPTNSNNRAPYFSQMIQISANPTVGAPITLTTRAMDPDGDTVSYRWVMHNPVQGSNYTFSNTTEAAVELTVNTVGWYVVYVYANDGQVETTVPSATIVRVQ</sequence>
<name>A0A1S1NDV1_9GAMM</name>
<dbReference type="GO" id="GO:0031410">
    <property type="term" value="C:cytoplasmic vesicle"/>
    <property type="evidence" value="ECO:0007669"/>
    <property type="project" value="TreeGrafter"/>
</dbReference>
<dbReference type="SMART" id="SM00089">
    <property type="entry name" value="PKD"/>
    <property type="match status" value="4"/>
</dbReference>
<feature type="chain" id="PRO_5010225754" description="Cadherin domain-containing protein" evidence="1">
    <location>
        <begin position="19"/>
        <end position="432"/>
    </location>
</feature>
<dbReference type="InterPro" id="IPR013783">
    <property type="entry name" value="Ig-like_fold"/>
</dbReference>
<dbReference type="GO" id="GO:0007156">
    <property type="term" value="P:homophilic cell adhesion via plasma membrane adhesion molecules"/>
    <property type="evidence" value="ECO:0007669"/>
    <property type="project" value="InterPro"/>
</dbReference>
<dbReference type="InterPro" id="IPR035986">
    <property type="entry name" value="PKD_dom_sf"/>
</dbReference>
<organism evidence="3 4">
    <name type="scientific">Pseudoalteromonas byunsanensis</name>
    <dbReference type="NCBI Taxonomy" id="327939"/>
    <lineage>
        <taxon>Bacteria</taxon>
        <taxon>Pseudomonadati</taxon>
        <taxon>Pseudomonadota</taxon>
        <taxon>Gammaproteobacteria</taxon>
        <taxon>Alteromonadales</taxon>
        <taxon>Pseudoalteromonadaceae</taxon>
        <taxon>Pseudoalteromonas</taxon>
    </lineage>
</organism>
<dbReference type="RefSeq" id="WP_070990413.1">
    <property type="nucleotide sequence ID" value="NZ_CBCSHD010000020.1"/>
</dbReference>
<evidence type="ECO:0000259" key="2">
    <source>
        <dbReference type="PROSITE" id="PS50268"/>
    </source>
</evidence>
<gene>
    <name evidence="3" type="ORF">BIW53_03400</name>
</gene>
<dbReference type="InterPro" id="IPR022409">
    <property type="entry name" value="PKD/Chitinase_dom"/>
</dbReference>
<proteinExistence type="predicted"/>
<dbReference type="EMBL" id="MNAN01000025">
    <property type="protein sequence ID" value="OHU96914.1"/>
    <property type="molecule type" value="Genomic_DNA"/>
</dbReference>
<evidence type="ECO:0000313" key="4">
    <source>
        <dbReference type="Proteomes" id="UP000180253"/>
    </source>
</evidence>
<keyword evidence="4" id="KW-1185">Reference proteome</keyword>
<dbReference type="PROSITE" id="PS50268">
    <property type="entry name" value="CADHERIN_2"/>
    <property type="match status" value="1"/>
</dbReference>
<dbReference type="InterPro" id="IPR002126">
    <property type="entry name" value="Cadherin-like_dom"/>
</dbReference>
<evidence type="ECO:0000256" key="1">
    <source>
        <dbReference type="SAM" id="SignalP"/>
    </source>
</evidence>
<comment type="caution">
    <text evidence="3">The sequence shown here is derived from an EMBL/GenBank/DDBJ whole genome shotgun (WGS) entry which is preliminary data.</text>
</comment>
<dbReference type="AlphaFoldDB" id="A0A1S1NDV1"/>
<dbReference type="PROSITE" id="PS51257">
    <property type="entry name" value="PROKAR_LIPOPROTEIN"/>
    <property type="match status" value="1"/>
</dbReference>
<dbReference type="Pfam" id="PF22352">
    <property type="entry name" value="K319L-like_PKD"/>
    <property type="match status" value="2"/>
</dbReference>
<feature type="domain" description="Cadherin" evidence="2">
    <location>
        <begin position="225"/>
        <end position="343"/>
    </location>
</feature>
<protein>
    <recommendedName>
        <fullName evidence="2">Cadherin domain-containing protein</fullName>
    </recommendedName>
</protein>
<dbReference type="Proteomes" id="UP000180253">
    <property type="component" value="Unassembled WGS sequence"/>
</dbReference>
<keyword evidence="1" id="KW-0732">Signal</keyword>
<dbReference type="Gene3D" id="2.60.40.10">
    <property type="entry name" value="Immunoglobulins"/>
    <property type="match status" value="4"/>
</dbReference>
<dbReference type="GO" id="GO:0005509">
    <property type="term" value="F:calcium ion binding"/>
    <property type="evidence" value="ECO:0007669"/>
    <property type="project" value="InterPro"/>
</dbReference>
<dbReference type="STRING" id="327939.BIW53_03400"/>